<dbReference type="PANTHER" id="PTHR45942">
    <property type="entry name" value="PROTEIN PHOSPATASE 3 REGULATORY SUBUNIT B ALPHA ISOFORM TYPE 1"/>
    <property type="match status" value="1"/>
</dbReference>
<dbReference type="FunFam" id="1.10.238.10:FF:000050">
    <property type="entry name" value="Calcium-dependent protein kinase 7"/>
    <property type="match status" value="1"/>
</dbReference>
<evidence type="ECO:0000256" key="2">
    <source>
        <dbReference type="ARBA" id="ARBA00022737"/>
    </source>
</evidence>
<dbReference type="InterPro" id="IPR002048">
    <property type="entry name" value="EF_hand_dom"/>
</dbReference>
<feature type="domain" description="EF-hand" evidence="4">
    <location>
        <begin position="91"/>
        <end position="126"/>
    </location>
</feature>
<name>A0A426ZG78_ENSVE</name>
<dbReference type="Proteomes" id="UP000287651">
    <property type="component" value="Unassembled WGS sequence"/>
</dbReference>
<dbReference type="SUPFAM" id="SSF47473">
    <property type="entry name" value="EF-hand"/>
    <property type="match status" value="1"/>
</dbReference>
<evidence type="ECO:0000259" key="4">
    <source>
        <dbReference type="PROSITE" id="PS50222"/>
    </source>
</evidence>
<evidence type="ECO:0000313" key="6">
    <source>
        <dbReference type="Proteomes" id="UP000287651"/>
    </source>
</evidence>
<feature type="domain" description="EF-hand" evidence="4">
    <location>
        <begin position="127"/>
        <end position="162"/>
    </location>
</feature>
<accession>A0A426ZG78</accession>
<feature type="domain" description="EF-hand" evidence="4">
    <location>
        <begin position="19"/>
        <end position="54"/>
    </location>
</feature>
<dbReference type="SMART" id="SM00054">
    <property type="entry name" value="EFh"/>
    <property type="match status" value="4"/>
</dbReference>
<dbReference type="AlphaFoldDB" id="A0A426ZG78"/>
<keyword evidence="2" id="KW-0677">Repeat</keyword>
<dbReference type="InterPro" id="IPR011992">
    <property type="entry name" value="EF-hand-dom_pair"/>
</dbReference>
<comment type="caution">
    <text evidence="5">The sequence shown here is derived from an EMBL/GenBank/DDBJ whole genome shotgun (WGS) entry which is preliminary data.</text>
</comment>
<keyword evidence="3" id="KW-0106">Calcium</keyword>
<dbReference type="Pfam" id="PF13499">
    <property type="entry name" value="EF-hand_7"/>
    <property type="match status" value="2"/>
</dbReference>
<dbReference type="GO" id="GO:0005509">
    <property type="term" value="F:calcium ion binding"/>
    <property type="evidence" value="ECO:0007669"/>
    <property type="project" value="InterPro"/>
</dbReference>
<organism evidence="5 6">
    <name type="scientific">Ensete ventricosum</name>
    <name type="common">Abyssinian banana</name>
    <name type="synonym">Musa ensete</name>
    <dbReference type="NCBI Taxonomy" id="4639"/>
    <lineage>
        <taxon>Eukaryota</taxon>
        <taxon>Viridiplantae</taxon>
        <taxon>Streptophyta</taxon>
        <taxon>Embryophyta</taxon>
        <taxon>Tracheophyta</taxon>
        <taxon>Spermatophyta</taxon>
        <taxon>Magnoliopsida</taxon>
        <taxon>Liliopsida</taxon>
        <taxon>Zingiberales</taxon>
        <taxon>Musaceae</taxon>
        <taxon>Ensete</taxon>
    </lineage>
</organism>
<evidence type="ECO:0000256" key="3">
    <source>
        <dbReference type="ARBA" id="ARBA00022837"/>
    </source>
</evidence>
<keyword evidence="1" id="KW-0479">Metal-binding</keyword>
<dbReference type="PROSITE" id="PS50222">
    <property type="entry name" value="EF_HAND_2"/>
    <property type="match status" value="4"/>
</dbReference>
<evidence type="ECO:0000313" key="5">
    <source>
        <dbReference type="EMBL" id="RRT62961.1"/>
    </source>
</evidence>
<dbReference type="Gene3D" id="1.10.238.10">
    <property type="entry name" value="EF-hand"/>
    <property type="match status" value="1"/>
</dbReference>
<reference evidence="5 6" key="1">
    <citation type="journal article" date="2014" name="Agronomy (Basel)">
        <title>A Draft Genome Sequence for Ensete ventricosum, the Drought-Tolerant Tree Against Hunger.</title>
        <authorList>
            <person name="Harrison J."/>
            <person name="Moore K.A."/>
            <person name="Paszkiewicz K."/>
            <person name="Jones T."/>
            <person name="Grant M."/>
            <person name="Ambacheew D."/>
            <person name="Muzemil S."/>
            <person name="Studholme D.J."/>
        </authorList>
    </citation>
    <scope>NUCLEOTIDE SEQUENCE [LARGE SCALE GENOMIC DNA]</scope>
</reference>
<dbReference type="CDD" id="cd00051">
    <property type="entry name" value="EFh"/>
    <property type="match status" value="1"/>
</dbReference>
<protein>
    <recommendedName>
        <fullName evidence="4">EF-hand domain-containing protein</fullName>
    </recommendedName>
</protein>
<proteinExistence type="predicted"/>
<sequence length="188" mass="21454">MNKLKKRALRVVAEHLSMEEVADIKDMFDKLDINKNGQLTLEDLKYGLHKLGHQMADEDVKILMEAADIDGNGTLDYGEFVAISIHLRKIGNDEHLHKAFQYFDENKSGYIEIEELRDCLADDLGPNHEEVINAIICDVDTNKDGKISYEEFATMMKAGTDWRKASRQYSRELFNSLSSKLKKDGSLN</sequence>
<dbReference type="EMBL" id="AMZH03006780">
    <property type="protein sequence ID" value="RRT62961.1"/>
    <property type="molecule type" value="Genomic_DNA"/>
</dbReference>
<dbReference type="InterPro" id="IPR018247">
    <property type="entry name" value="EF_Hand_1_Ca_BS"/>
</dbReference>
<evidence type="ECO:0000256" key="1">
    <source>
        <dbReference type="ARBA" id="ARBA00022723"/>
    </source>
</evidence>
<feature type="domain" description="EF-hand" evidence="4">
    <location>
        <begin position="55"/>
        <end position="90"/>
    </location>
</feature>
<gene>
    <name evidence="5" type="ORF">B296_00012080</name>
</gene>
<dbReference type="PROSITE" id="PS00018">
    <property type="entry name" value="EF_HAND_1"/>
    <property type="match status" value="4"/>
</dbReference>